<dbReference type="InterPro" id="IPR000683">
    <property type="entry name" value="Gfo/Idh/MocA-like_OxRdtase_N"/>
</dbReference>
<evidence type="ECO:0000313" key="2">
    <source>
        <dbReference type="EMBL" id="VYU54234.1"/>
    </source>
</evidence>
<dbReference type="SUPFAM" id="SSF51735">
    <property type="entry name" value="NAD(P)-binding Rossmann-fold domains"/>
    <property type="match status" value="1"/>
</dbReference>
<feature type="domain" description="Gfo/Idh/MocA-like oxidoreductase N-terminal" evidence="1">
    <location>
        <begin position="13"/>
        <end position="135"/>
    </location>
</feature>
<dbReference type="Gene3D" id="3.40.50.720">
    <property type="entry name" value="NAD(P)-binding Rossmann-like Domain"/>
    <property type="match status" value="1"/>
</dbReference>
<organism evidence="2">
    <name type="scientific">Intestinibacter bartlettii</name>
    <dbReference type="NCBI Taxonomy" id="261299"/>
    <lineage>
        <taxon>Bacteria</taxon>
        <taxon>Bacillati</taxon>
        <taxon>Bacillota</taxon>
        <taxon>Clostridia</taxon>
        <taxon>Peptostreptococcales</taxon>
        <taxon>Peptostreptococcaceae</taxon>
        <taxon>Intestinibacter</taxon>
    </lineage>
</organism>
<proteinExistence type="predicted"/>
<dbReference type="AlphaFoldDB" id="A0A6N3FQC3"/>
<dbReference type="InterPro" id="IPR051450">
    <property type="entry name" value="Gfo/Idh/MocA_Oxidoreductases"/>
</dbReference>
<sequence length="432" mass="49880">MHFRKGEFSMGKIKLAIIGTGLRGAYTYAPLIEKYKDKCEIVAFVENKKGRRDLFLEKYPIDENMVFDNLNDFIAHDKLADAVIISHYDLLHYDTAQVLLVKGYDVLVETPASNSLDGLVHLKEFCVENKDRLFMVAYNNRYSNFYNKLKEITQNKDLGSLINISYNVDVGYKTFVHNYVRGNWRITSDTGAIMLTNSCQDIDIMINLSGGKCKKVSCFSDLRAFNWDNFNTKMSQNCFRCGEEESCPFSAKKLYLKEEKFINNSIHIRPTKENLESILKEGPYGKCVFYCDNDVADNLTSIFKFDNNVTANFNINAFTKESDKKIRLFFKNGEIEASYKDKEIKIKSFVKDKEEIIKINEEDPDEKMFLDFINRIETKNYDSCVSYVGEVIDSHVATFASEFANVSETVVDVESFFNDAVEMTKQIEKMMF</sequence>
<evidence type="ECO:0000259" key="1">
    <source>
        <dbReference type="Pfam" id="PF01408"/>
    </source>
</evidence>
<protein>
    <submittedName>
        <fullName evidence="2">Putative oxidoreductase</fullName>
    </submittedName>
</protein>
<dbReference type="Pfam" id="PF01408">
    <property type="entry name" value="GFO_IDH_MocA"/>
    <property type="match status" value="1"/>
</dbReference>
<name>A0A6N3FQC3_9FIRM</name>
<dbReference type="EMBL" id="CACRUE010000045">
    <property type="protein sequence ID" value="VYU54234.1"/>
    <property type="molecule type" value="Genomic_DNA"/>
</dbReference>
<reference evidence="2" key="1">
    <citation type="submission" date="2019-11" db="EMBL/GenBank/DDBJ databases">
        <authorList>
            <person name="Feng L."/>
        </authorList>
    </citation>
    <scope>NUCLEOTIDE SEQUENCE</scope>
    <source>
        <strain evidence="2">IbartlettiiLFYP30</strain>
    </source>
</reference>
<dbReference type="SUPFAM" id="SSF55347">
    <property type="entry name" value="Glyceraldehyde-3-phosphate dehydrogenase-like, C-terminal domain"/>
    <property type="match status" value="1"/>
</dbReference>
<accession>A0A6N3FQC3</accession>
<dbReference type="Gene3D" id="3.30.360.10">
    <property type="entry name" value="Dihydrodipicolinate Reductase, domain 2"/>
    <property type="match status" value="1"/>
</dbReference>
<dbReference type="PANTHER" id="PTHR43377:SF2">
    <property type="entry name" value="BINDING ROSSMANN FOLD OXIDOREDUCTASE, PUTATIVE (AFU_ORTHOLOGUE AFUA_4G00560)-RELATED"/>
    <property type="match status" value="1"/>
</dbReference>
<gene>
    <name evidence="2" type="ORF">IBLFYP30_00517</name>
</gene>
<dbReference type="InterPro" id="IPR036291">
    <property type="entry name" value="NAD(P)-bd_dom_sf"/>
</dbReference>
<dbReference type="PANTHER" id="PTHR43377">
    <property type="entry name" value="BILIVERDIN REDUCTASE A"/>
    <property type="match status" value="1"/>
</dbReference>
<dbReference type="GO" id="GO:0000166">
    <property type="term" value="F:nucleotide binding"/>
    <property type="evidence" value="ECO:0007669"/>
    <property type="project" value="InterPro"/>
</dbReference>